<dbReference type="EMBL" id="BEYU01000116">
    <property type="protein sequence ID" value="GBG32202.1"/>
    <property type="molecule type" value="Genomic_DNA"/>
</dbReference>
<reference evidence="3 4" key="1">
    <citation type="submission" date="2017-12" db="EMBL/GenBank/DDBJ databases">
        <title>Sequencing, de novo assembly and annotation of complete genome of a new Thraustochytrid species, strain FCC1311.</title>
        <authorList>
            <person name="Sedici K."/>
            <person name="Godart F."/>
            <person name="Aiese Cigliano R."/>
            <person name="Sanseverino W."/>
            <person name="Barakat M."/>
            <person name="Ortet P."/>
            <person name="Marechal E."/>
            <person name="Cagnac O."/>
            <person name="Amato A."/>
        </authorList>
    </citation>
    <scope>NUCLEOTIDE SEQUENCE [LARGE SCALE GENOMIC DNA]</scope>
</reference>
<sequence length="441" mass="48691">MRPSGAQSKAAWRALRGAAAPSERAGSALRRLRELVASAEAGEGATVRESLRVVDVETFIDEAKAPRGVLLDARAPCEFLKGHMLGANNLALLDDEDRVKVGTRFKQTGRGPAIELGFSLLEPKVTSILQRADDILNAGDADRISIYCARGGLRSQLTGWFLQEALGNAIEKVTVCNGGYKAYRNLMLDCYLSEPQPEIRIVGGRTGVGKTRLLHSLCEAHGEQTIDLEGLAEHKGSAFGRIGQNVLQPSSEQFHNLVGTQWRNLDPSRPVYIEDEGPNVGDCQVPQALYARMRSAPLVMRVEVPEAQRVKNLIRDYCVVDEKADPENFARWNQSMCDAATRVRRRLGDDRLKAVLEGLQGRQYEDVAKTLLSYYDRLYDKHLTKNRDTRDFVSISIPENELKGKVHSEAELYAALASQAIEAANRTRQRSTDSGCAKSSL</sequence>
<dbReference type="InParanoid" id="A0A2R5GMS8"/>
<keyword evidence="1" id="KW-0711">Selenium</keyword>
<dbReference type="SUPFAM" id="SSF52821">
    <property type="entry name" value="Rhodanese/Cell cycle control phosphatase"/>
    <property type="match status" value="1"/>
</dbReference>
<dbReference type="InterPro" id="IPR027417">
    <property type="entry name" value="P-loop_NTPase"/>
</dbReference>
<dbReference type="Pfam" id="PF00581">
    <property type="entry name" value="Rhodanese"/>
    <property type="match status" value="1"/>
</dbReference>
<keyword evidence="4" id="KW-1185">Reference proteome</keyword>
<dbReference type="OrthoDB" id="566238at2759"/>
<dbReference type="InterPro" id="IPR001763">
    <property type="entry name" value="Rhodanese-like_dom"/>
</dbReference>
<evidence type="ECO:0000313" key="3">
    <source>
        <dbReference type="EMBL" id="GBG32202.1"/>
    </source>
</evidence>
<dbReference type="InterPro" id="IPR036873">
    <property type="entry name" value="Rhodanese-like_dom_sf"/>
</dbReference>
<dbReference type="Proteomes" id="UP000241890">
    <property type="component" value="Unassembled WGS sequence"/>
</dbReference>
<dbReference type="Gene3D" id="3.40.250.10">
    <property type="entry name" value="Rhodanese-like domain"/>
    <property type="match status" value="1"/>
</dbReference>
<feature type="domain" description="Rhodanese" evidence="2">
    <location>
        <begin position="64"/>
        <end position="192"/>
    </location>
</feature>
<evidence type="ECO:0000256" key="1">
    <source>
        <dbReference type="ARBA" id="ARBA00023266"/>
    </source>
</evidence>
<accession>A0A2R5GMS8</accession>
<dbReference type="NCBIfam" id="TIGR03167">
    <property type="entry name" value="tRNA_sel_U_synt"/>
    <property type="match status" value="1"/>
</dbReference>
<organism evidence="3 4">
    <name type="scientific">Hondaea fermentalgiana</name>
    <dbReference type="NCBI Taxonomy" id="2315210"/>
    <lineage>
        <taxon>Eukaryota</taxon>
        <taxon>Sar</taxon>
        <taxon>Stramenopiles</taxon>
        <taxon>Bigyra</taxon>
        <taxon>Labyrinthulomycetes</taxon>
        <taxon>Thraustochytrida</taxon>
        <taxon>Thraustochytriidae</taxon>
        <taxon>Hondaea</taxon>
    </lineage>
</organism>
<dbReference type="NCBIfam" id="NF008750">
    <property type="entry name" value="PRK11784.1-2"/>
    <property type="match status" value="1"/>
</dbReference>
<gene>
    <name evidence="3" type="ORF">FCC1311_084272</name>
</gene>
<dbReference type="InterPro" id="IPR058840">
    <property type="entry name" value="AAA_SelU"/>
</dbReference>
<dbReference type="PANTHER" id="PTHR30401">
    <property type="entry name" value="TRNA 2-SELENOURIDINE SYNTHASE"/>
    <property type="match status" value="1"/>
</dbReference>
<dbReference type="PANTHER" id="PTHR30401:SF0">
    <property type="entry name" value="TRNA 2-SELENOURIDINE SYNTHASE"/>
    <property type="match status" value="1"/>
</dbReference>
<dbReference type="Pfam" id="PF26341">
    <property type="entry name" value="AAA_SelU"/>
    <property type="match status" value="1"/>
</dbReference>
<dbReference type="SUPFAM" id="SSF52540">
    <property type="entry name" value="P-loop containing nucleoside triphosphate hydrolases"/>
    <property type="match status" value="1"/>
</dbReference>
<name>A0A2R5GMS8_9STRA</name>
<evidence type="ECO:0000313" key="4">
    <source>
        <dbReference type="Proteomes" id="UP000241890"/>
    </source>
</evidence>
<dbReference type="AlphaFoldDB" id="A0A2R5GMS8"/>
<dbReference type="GO" id="GO:0002098">
    <property type="term" value="P:tRNA wobble uridine modification"/>
    <property type="evidence" value="ECO:0007669"/>
    <property type="project" value="InterPro"/>
</dbReference>
<proteinExistence type="predicted"/>
<evidence type="ECO:0000259" key="2">
    <source>
        <dbReference type="PROSITE" id="PS50206"/>
    </source>
</evidence>
<dbReference type="InterPro" id="IPR017582">
    <property type="entry name" value="SelU"/>
</dbReference>
<dbReference type="PROSITE" id="PS50206">
    <property type="entry name" value="RHODANESE_3"/>
    <property type="match status" value="1"/>
</dbReference>
<comment type="caution">
    <text evidence="3">The sequence shown here is derived from an EMBL/GenBank/DDBJ whole genome shotgun (WGS) entry which is preliminary data.</text>
</comment>
<dbReference type="SMART" id="SM00450">
    <property type="entry name" value="RHOD"/>
    <property type="match status" value="1"/>
</dbReference>
<protein>
    <recommendedName>
        <fullName evidence="2">Rhodanese domain-containing protein</fullName>
    </recommendedName>
</protein>
<dbReference type="GO" id="GO:0043828">
    <property type="term" value="F:tRNA 2-selenouridine synthase activity"/>
    <property type="evidence" value="ECO:0007669"/>
    <property type="project" value="InterPro"/>
</dbReference>